<comment type="caution">
    <text evidence="1">The sequence shown here is derived from an EMBL/GenBank/DDBJ whole genome shotgun (WGS) entry which is preliminary data.</text>
</comment>
<evidence type="ECO:0000313" key="2">
    <source>
        <dbReference type="Proteomes" id="UP001143347"/>
    </source>
</evidence>
<accession>A0A9X3I6G2</accession>
<dbReference type="Proteomes" id="UP001143347">
    <property type="component" value="Unassembled WGS sequence"/>
</dbReference>
<dbReference type="AlphaFoldDB" id="A0A9X3I6G2"/>
<evidence type="ECO:0000313" key="1">
    <source>
        <dbReference type="EMBL" id="MCX2966266.1"/>
    </source>
</evidence>
<reference evidence="1" key="1">
    <citation type="submission" date="2022-10" db="EMBL/GenBank/DDBJ databases">
        <title>WGS of marine actinomycetes from Thailand.</title>
        <authorList>
            <person name="Thawai C."/>
        </authorList>
    </citation>
    <scope>NUCLEOTIDE SEQUENCE</scope>
    <source>
        <strain evidence="1">SW21</strain>
    </source>
</reference>
<dbReference type="Gene3D" id="1.10.260.40">
    <property type="entry name" value="lambda repressor-like DNA-binding domains"/>
    <property type="match status" value="1"/>
</dbReference>
<proteinExistence type="predicted"/>
<gene>
    <name evidence="1" type="ORF">OSB52_19470</name>
</gene>
<keyword evidence="2" id="KW-1185">Reference proteome</keyword>
<organism evidence="1 2">
    <name type="scientific">Gordonia aquimaris</name>
    <dbReference type="NCBI Taxonomy" id="2984863"/>
    <lineage>
        <taxon>Bacteria</taxon>
        <taxon>Bacillati</taxon>
        <taxon>Actinomycetota</taxon>
        <taxon>Actinomycetes</taxon>
        <taxon>Mycobacteriales</taxon>
        <taxon>Gordoniaceae</taxon>
        <taxon>Gordonia</taxon>
    </lineage>
</organism>
<dbReference type="RefSeq" id="WP_266063175.1">
    <property type="nucleotide sequence ID" value="NZ_JAPKFM010000024.1"/>
</dbReference>
<sequence length="152" mass="16376">MTAPDDQPLTLQHKLNRLFAYFHSATETELSSGALAFLLGNKLGREISTSDILCARSGSGSLPADVCDAVCSLMGVADFYLAPSPDDKTDSLIKHEDARLHLWSAARDRGVEGLIARNATEDDLEVLIVAVEQLPLLADTPTRPHHLSVVAN</sequence>
<protein>
    <submittedName>
        <fullName evidence="1">Uncharacterized protein</fullName>
    </submittedName>
</protein>
<dbReference type="GO" id="GO:0003677">
    <property type="term" value="F:DNA binding"/>
    <property type="evidence" value="ECO:0007669"/>
    <property type="project" value="InterPro"/>
</dbReference>
<dbReference type="InterPro" id="IPR010982">
    <property type="entry name" value="Lambda_DNA-bd_dom_sf"/>
</dbReference>
<name>A0A9X3I6G2_9ACTN</name>
<dbReference type="EMBL" id="JAPKFM010000024">
    <property type="protein sequence ID" value="MCX2966266.1"/>
    <property type="molecule type" value="Genomic_DNA"/>
</dbReference>